<feature type="compositionally biased region" description="Low complexity" evidence="1">
    <location>
        <begin position="119"/>
        <end position="128"/>
    </location>
</feature>
<reference evidence="2 3" key="1">
    <citation type="submission" date="2017-03" db="EMBL/GenBank/DDBJ databases">
        <title>WGS assembly of Porphyra umbilicalis.</title>
        <authorList>
            <person name="Brawley S.H."/>
            <person name="Blouin N.A."/>
            <person name="Ficko-Blean E."/>
            <person name="Wheeler G.L."/>
            <person name="Lohr M."/>
            <person name="Goodson H.V."/>
            <person name="Jenkins J.W."/>
            <person name="Blaby-Haas C.E."/>
            <person name="Helliwell K.E."/>
            <person name="Chan C."/>
            <person name="Marriage T."/>
            <person name="Bhattacharya D."/>
            <person name="Klein A.S."/>
            <person name="Badis Y."/>
            <person name="Brodie J."/>
            <person name="Cao Y."/>
            <person name="Collen J."/>
            <person name="Dittami S.M."/>
            <person name="Gachon C.M."/>
            <person name="Green B.R."/>
            <person name="Karpowicz S."/>
            <person name="Kim J.W."/>
            <person name="Kudahl U."/>
            <person name="Lin S."/>
            <person name="Michel G."/>
            <person name="Mittag M."/>
            <person name="Olson B.J."/>
            <person name="Pangilinan J."/>
            <person name="Peng Y."/>
            <person name="Qiu H."/>
            <person name="Shu S."/>
            <person name="Singer J.T."/>
            <person name="Smith A.G."/>
            <person name="Sprecher B.N."/>
            <person name="Wagner V."/>
            <person name="Wang W."/>
            <person name="Wang Z.-Y."/>
            <person name="Yan J."/>
            <person name="Yarish C."/>
            <person name="Zoeuner-Riek S."/>
            <person name="Zhuang Y."/>
            <person name="Zou Y."/>
            <person name="Lindquist E.A."/>
            <person name="Grimwood J."/>
            <person name="Barry K."/>
            <person name="Rokhsar D.S."/>
            <person name="Schmutz J."/>
            <person name="Stiller J.W."/>
            <person name="Grossman A.R."/>
            <person name="Prochnik S.E."/>
        </authorList>
    </citation>
    <scope>NUCLEOTIDE SEQUENCE [LARGE SCALE GENOMIC DNA]</scope>
    <source>
        <strain evidence="2">4086291</strain>
    </source>
</reference>
<proteinExistence type="predicted"/>
<feature type="compositionally biased region" description="Basic residues" evidence="1">
    <location>
        <begin position="152"/>
        <end position="177"/>
    </location>
</feature>
<gene>
    <name evidence="2" type="ORF">BU14_0084s0001</name>
</gene>
<feature type="region of interest" description="Disordered" evidence="1">
    <location>
        <begin position="71"/>
        <end position="193"/>
    </location>
</feature>
<feature type="region of interest" description="Disordered" evidence="1">
    <location>
        <begin position="22"/>
        <end position="50"/>
    </location>
</feature>
<evidence type="ECO:0000313" key="2">
    <source>
        <dbReference type="EMBL" id="OSX79187.1"/>
    </source>
</evidence>
<dbReference type="Proteomes" id="UP000218209">
    <property type="component" value="Unassembled WGS sequence"/>
</dbReference>
<protein>
    <submittedName>
        <fullName evidence="2">Uncharacterized protein</fullName>
    </submittedName>
</protein>
<organism evidence="2 3">
    <name type="scientific">Porphyra umbilicalis</name>
    <name type="common">Purple laver</name>
    <name type="synonym">Red alga</name>
    <dbReference type="NCBI Taxonomy" id="2786"/>
    <lineage>
        <taxon>Eukaryota</taxon>
        <taxon>Rhodophyta</taxon>
        <taxon>Bangiophyceae</taxon>
        <taxon>Bangiales</taxon>
        <taxon>Bangiaceae</taxon>
        <taxon>Porphyra</taxon>
    </lineage>
</organism>
<accession>A0A1X6PEA4</accession>
<dbReference type="EMBL" id="KV918795">
    <property type="protein sequence ID" value="OSX79187.1"/>
    <property type="molecule type" value="Genomic_DNA"/>
</dbReference>
<evidence type="ECO:0000313" key="3">
    <source>
        <dbReference type="Proteomes" id="UP000218209"/>
    </source>
</evidence>
<feature type="compositionally biased region" description="Low complexity" evidence="1">
    <location>
        <begin position="142"/>
        <end position="151"/>
    </location>
</feature>
<feature type="compositionally biased region" description="Basic residues" evidence="1">
    <location>
        <begin position="129"/>
        <end position="139"/>
    </location>
</feature>
<sequence>MSTAWSTGMEWSARAKCVTAIPTHSPPRACSLSASASSGSSHNAASPLMASATEQSLSTIAVHEGHLSLSSAAPRVPGSRPAAQPNGPSPSTRWRVTPRQPQPTPPSSNVLTHPERAVAHALAPPTAARRARKPTRRPRWQAASDAPPAAGRRARHRRRRRRQLRRGRRQHDGRRSHTIPVGANADLSQDERR</sequence>
<feature type="compositionally biased region" description="Low complexity" evidence="1">
    <location>
        <begin position="26"/>
        <end position="47"/>
    </location>
</feature>
<dbReference type="AlphaFoldDB" id="A0A1X6PEA4"/>
<keyword evidence="3" id="KW-1185">Reference proteome</keyword>
<name>A0A1X6PEA4_PORUM</name>
<evidence type="ECO:0000256" key="1">
    <source>
        <dbReference type="SAM" id="MobiDB-lite"/>
    </source>
</evidence>